<evidence type="ECO:0000313" key="2">
    <source>
        <dbReference type="Proteomes" id="UP001162131"/>
    </source>
</evidence>
<sequence length="82" mass="9087">MTVSAGSTNPGTPPITVAPLVYYGAYTAWSLINEGKLGILRHFQIKYFIFDCGVITYDEEFATACFKDIDKFGLAHILRLPP</sequence>
<reference evidence="1" key="1">
    <citation type="submission" date="2021-09" db="EMBL/GenBank/DDBJ databases">
        <authorList>
            <consortium name="AG Swart"/>
            <person name="Singh M."/>
            <person name="Singh A."/>
            <person name="Seah K."/>
            <person name="Emmerich C."/>
        </authorList>
    </citation>
    <scope>NUCLEOTIDE SEQUENCE</scope>
    <source>
        <strain evidence="1">ATCC30299</strain>
    </source>
</reference>
<protein>
    <submittedName>
        <fullName evidence="1">Uncharacterized protein</fullName>
    </submittedName>
</protein>
<dbReference type="Proteomes" id="UP001162131">
    <property type="component" value="Unassembled WGS sequence"/>
</dbReference>
<name>A0AAU9K4K0_9CILI</name>
<accession>A0AAU9K4K0</accession>
<gene>
    <name evidence="1" type="ORF">BSTOLATCC_MIC62270</name>
</gene>
<organism evidence="1 2">
    <name type="scientific">Blepharisma stoltei</name>
    <dbReference type="NCBI Taxonomy" id="1481888"/>
    <lineage>
        <taxon>Eukaryota</taxon>
        <taxon>Sar</taxon>
        <taxon>Alveolata</taxon>
        <taxon>Ciliophora</taxon>
        <taxon>Postciliodesmatophora</taxon>
        <taxon>Heterotrichea</taxon>
        <taxon>Heterotrichida</taxon>
        <taxon>Blepharismidae</taxon>
        <taxon>Blepharisma</taxon>
    </lineage>
</organism>
<dbReference type="EMBL" id="CAJZBQ010000059">
    <property type="protein sequence ID" value="CAG9334732.1"/>
    <property type="molecule type" value="Genomic_DNA"/>
</dbReference>
<dbReference type="AlphaFoldDB" id="A0AAU9K4K0"/>
<keyword evidence="2" id="KW-1185">Reference proteome</keyword>
<comment type="caution">
    <text evidence="1">The sequence shown here is derived from an EMBL/GenBank/DDBJ whole genome shotgun (WGS) entry which is preliminary data.</text>
</comment>
<evidence type="ECO:0000313" key="1">
    <source>
        <dbReference type="EMBL" id="CAG9334732.1"/>
    </source>
</evidence>
<proteinExistence type="predicted"/>